<name>A0AAP0BTL1_9ASPA</name>
<dbReference type="InterPro" id="IPR007750">
    <property type="entry name" value="DUF674"/>
</dbReference>
<proteinExistence type="predicted"/>
<reference evidence="1 2" key="1">
    <citation type="journal article" date="2022" name="Nat. Plants">
        <title>Genomes of leafy and leafless Platanthera orchids illuminate the evolution of mycoheterotrophy.</title>
        <authorList>
            <person name="Li M.H."/>
            <person name="Liu K.W."/>
            <person name="Li Z."/>
            <person name="Lu H.C."/>
            <person name="Ye Q.L."/>
            <person name="Zhang D."/>
            <person name="Wang J.Y."/>
            <person name="Li Y.F."/>
            <person name="Zhong Z.M."/>
            <person name="Liu X."/>
            <person name="Yu X."/>
            <person name="Liu D.K."/>
            <person name="Tu X.D."/>
            <person name="Liu B."/>
            <person name="Hao Y."/>
            <person name="Liao X.Y."/>
            <person name="Jiang Y.T."/>
            <person name="Sun W.H."/>
            <person name="Chen J."/>
            <person name="Chen Y.Q."/>
            <person name="Ai Y."/>
            <person name="Zhai J.W."/>
            <person name="Wu S.S."/>
            <person name="Zhou Z."/>
            <person name="Hsiao Y.Y."/>
            <person name="Wu W.L."/>
            <person name="Chen Y.Y."/>
            <person name="Lin Y.F."/>
            <person name="Hsu J.L."/>
            <person name="Li C.Y."/>
            <person name="Wang Z.W."/>
            <person name="Zhao X."/>
            <person name="Zhong W.Y."/>
            <person name="Ma X.K."/>
            <person name="Ma L."/>
            <person name="Huang J."/>
            <person name="Chen G.Z."/>
            <person name="Huang M.Z."/>
            <person name="Huang L."/>
            <person name="Peng D.H."/>
            <person name="Luo Y.B."/>
            <person name="Zou S.Q."/>
            <person name="Chen S.P."/>
            <person name="Lan S."/>
            <person name="Tsai W.C."/>
            <person name="Van de Peer Y."/>
            <person name="Liu Z.J."/>
        </authorList>
    </citation>
    <scope>NUCLEOTIDE SEQUENCE [LARGE SCALE GENOMIC DNA]</scope>
    <source>
        <strain evidence="1">Lor287</strain>
    </source>
</reference>
<protein>
    <recommendedName>
        <fullName evidence="3">DUF674 family protein</fullName>
    </recommendedName>
</protein>
<dbReference type="Pfam" id="PF05056">
    <property type="entry name" value="DUF674"/>
    <property type="match status" value="1"/>
</dbReference>
<dbReference type="Proteomes" id="UP001418222">
    <property type="component" value="Unassembled WGS sequence"/>
</dbReference>
<evidence type="ECO:0000313" key="2">
    <source>
        <dbReference type="Proteomes" id="UP001418222"/>
    </source>
</evidence>
<organism evidence="1 2">
    <name type="scientific">Platanthera zijinensis</name>
    <dbReference type="NCBI Taxonomy" id="2320716"/>
    <lineage>
        <taxon>Eukaryota</taxon>
        <taxon>Viridiplantae</taxon>
        <taxon>Streptophyta</taxon>
        <taxon>Embryophyta</taxon>
        <taxon>Tracheophyta</taxon>
        <taxon>Spermatophyta</taxon>
        <taxon>Magnoliopsida</taxon>
        <taxon>Liliopsida</taxon>
        <taxon>Asparagales</taxon>
        <taxon>Orchidaceae</taxon>
        <taxon>Orchidoideae</taxon>
        <taxon>Orchideae</taxon>
        <taxon>Orchidinae</taxon>
        <taxon>Platanthera</taxon>
    </lineage>
</organism>
<comment type="caution">
    <text evidence="1">The sequence shown here is derived from an EMBL/GenBank/DDBJ whole genome shotgun (WGS) entry which is preliminary data.</text>
</comment>
<dbReference type="EMBL" id="JBBWWQ010000003">
    <property type="protein sequence ID" value="KAK8950776.1"/>
    <property type="molecule type" value="Genomic_DNA"/>
</dbReference>
<sequence>MASPLSITLLVDKSCKRVIYAESDGGFVDILLSFLTLPLGSIPRLTKLPFGSIPNLWETVQNLSSDCFFSEACRSMLLRPVNSPPNPFTALPINDDDDNGPNSFPQFRYYYTCSQCISSLSFYPNIPCACGKLTDRKVEFVGDAVSGNYEPCVFVKPSFKFTITDGLLVYQSSTELAIDLFSKMDAKQRDSVESMRVDLTPEKVISFVID</sequence>
<keyword evidence="2" id="KW-1185">Reference proteome</keyword>
<gene>
    <name evidence="1" type="ORF">KSP39_PZI004849</name>
</gene>
<dbReference type="PANTHER" id="PTHR33103:SF27">
    <property type="entry name" value="OS04G0594700 PROTEIN"/>
    <property type="match status" value="1"/>
</dbReference>
<dbReference type="PANTHER" id="PTHR33103">
    <property type="entry name" value="OS01G0153900 PROTEIN"/>
    <property type="match status" value="1"/>
</dbReference>
<evidence type="ECO:0008006" key="3">
    <source>
        <dbReference type="Google" id="ProtNLM"/>
    </source>
</evidence>
<evidence type="ECO:0000313" key="1">
    <source>
        <dbReference type="EMBL" id="KAK8950776.1"/>
    </source>
</evidence>
<dbReference type="AlphaFoldDB" id="A0AAP0BTL1"/>
<accession>A0AAP0BTL1</accession>